<keyword evidence="6" id="KW-0143">Chaperone</keyword>
<keyword evidence="12" id="KW-1185">Reference proteome</keyword>
<evidence type="ECO:0000256" key="6">
    <source>
        <dbReference type="ARBA" id="ARBA00023186"/>
    </source>
</evidence>
<dbReference type="GO" id="GO:0005789">
    <property type="term" value="C:endoplasmic reticulum membrane"/>
    <property type="evidence" value="ECO:0007669"/>
    <property type="project" value="UniProtKB-SubCell"/>
</dbReference>
<evidence type="ECO:0000256" key="1">
    <source>
        <dbReference type="ARBA" id="ARBA00004586"/>
    </source>
</evidence>
<sequence>MDNEEEQEFFSGSEDEGDEINGDHPNSKSVASATEAGDVNNEDAVDNTKAFPLHKAAFEDNRNELETLLDQGLDIAQKDVHGNTALHIALMLGHSECANQLLNRNAPVKARNLNGWSSLAEGVSYGNRHMITALLSKSREQLKQQMSSRRPHLIKALERIQDFYMELKWDFQSWVPLVSRILPSDICKIHKKGSSIRLDTTLVDFNDMKWERGDISFLFRGNLTNRKIRNNNNGNSLVVMDNAAKAYQLMSHRTTMPDSDEEVNLLMSTDIIVAQLVTKDVEFTRSQSGWIFREDKRETVGQFHADVYGVQGINLETKKRREHLTEEDLAKNKEPVLETLTKTNPESRFCDEMEDLVIRPSLPKPPKPKATWEEYIRAVPGSPPHLGRPLNSKVSSKAFKATLAMSEDFPMTVEMLLNILEVVTPFKHLKKLREFVTMKLPPGFPVKIEIPILPTITAKITFQEFAFRDDLKEELFEIPPDYEECLNRFAGL</sequence>
<organism evidence="11 12">
    <name type="scientific">Orchesella cincta</name>
    <name type="common">Springtail</name>
    <name type="synonym">Podura cincta</name>
    <dbReference type="NCBI Taxonomy" id="48709"/>
    <lineage>
        <taxon>Eukaryota</taxon>
        <taxon>Metazoa</taxon>
        <taxon>Ecdysozoa</taxon>
        <taxon>Arthropoda</taxon>
        <taxon>Hexapoda</taxon>
        <taxon>Collembola</taxon>
        <taxon>Entomobryomorpha</taxon>
        <taxon>Entomobryoidea</taxon>
        <taxon>Orchesellidae</taxon>
        <taxon>Orchesellinae</taxon>
        <taxon>Orchesella</taxon>
    </lineage>
</organism>
<dbReference type="PANTHER" id="PTHR12447:SF25">
    <property type="entry name" value="ANKYRIN REPEAT DOMAIN-CONTAINING PROTEIN 13C"/>
    <property type="match status" value="1"/>
</dbReference>
<dbReference type="STRING" id="48709.A0A1D2N4E8"/>
<dbReference type="InterPro" id="IPR021832">
    <property type="entry name" value="ANKRD13"/>
</dbReference>
<evidence type="ECO:0000256" key="5">
    <source>
        <dbReference type="ARBA" id="ARBA00023136"/>
    </source>
</evidence>
<gene>
    <name evidence="11" type="ORF">Ocin01_06528</name>
</gene>
<dbReference type="GO" id="GO:0005102">
    <property type="term" value="F:signaling receptor binding"/>
    <property type="evidence" value="ECO:0007669"/>
    <property type="project" value="TreeGrafter"/>
</dbReference>
<dbReference type="OrthoDB" id="1585644at2759"/>
<keyword evidence="3" id="KW-0256">Endoplasmic reticulum</keyword>
<dbReference type="Pfam" id="PF11904">
    <property type="entry name" value="ANKRD13_C"/>
    <property type="match status" value="1"/>
</dbReference>
<evidence type="ECO:0000256" key="3">
    <source>
        <dbReference type="ARBA" id="ARBA00022824"/>
    </source>
</evidence>
<keyword evidence="5" id="KW-0472">Membrane</keyword>
<dbReference type="GO" id="GO:0006621">
    <property type="term" value="P:protein retention in ER lumen"/>
    <property type="evidence" value="ECO:0007669"/>
    <property type="project" value="TreeGrafter"/>
</dbReference>
<dbReference type="AlphaFoldDB" id="A0A1D2N4E8"/>
<evidence type="ECO:0000313" key="12">
    <source>
        <dbReference type="Proteomes" id="UP000094527"/>
    </source>
</evidence>
<dbReference type="Pfam" id="PF12796">
    <property type="entry name" value="Ank_2"/>
    <property type="match status" value="1"/>
</dbReference>
<evidence type="ECO:0000256" key="4">
    <source>
        <dbReference type="ARBA" id="ARBA00023043"/>
    </source>
</evidence>
<keyword evidence="2" id="KW-0677">Repeat</keyword>
<dbReference type="PANTHER" id="PTHR12447">
    <property type="entry name" value="ANKYRIN REPEAT DOMAIN-CONTAINING PROTEIN 13"/>
    <property type="match status" value="1"/>
</dbReference>
<dbReference type="InterPro" id="IPR036770">
    <property type="entry name" value="Ankyrin_rpt-contain_sf"/>
</dbReference>
<dbReference type="EMBL" id="LJIJ01000230">
    <property type="protein sequence ID" value="ODN00143.1"/>
    <property type="molecule type" value="Genomic_DNA"/>
</dbReference>
<accession>A0A1D2N4E8</accession>
<dbReference type="Proteomes" id="UP000094527">
    <property type="component" value="Unassembled WGS sequence"/>
</dbReference>
<protein>
    <submittedName>
        <fullName evidence="11">Ankyrin repeat domain-containing protein 13C-B</fullName>
    </submittedName>
</protein>
<feature type="repeat" description="ANK" evidence="8">
    <location>
        <begin position="81"/>
        <end position="113"/>
    </location>
</feature>
<feature type="repeat" description="ANK" evidence="8">
    <location>
        <begin position="48"/>
        <end position="80"/>
    </location>
</feature>
<comment type="subcellular location">
    <subcellularLocation>
        <location evidence="1">Endoplasmic reticulum membrane</location>
    </subcellularLocation>
</comment>
<comment type="caution">
    <text evidence="11">The sequence shown here is derived from an EMBL/GenBank/DDBJ whole genome shotgun (WGS) entry which is preliminary data.</text>
</comment>
<dbReference type="SUPFAM" id="SSF48403">
    <property type="entry name" value="Ankyrin repeat"/>
    <property type="match status" value="1"/>
</dbReference>
<name>A0A1D2N4E8_ORCCI</name>
<feature type="region of interest" description="Disordered" evidence="9">
    <location>
        <begin position="1"/>
        <end position="41"/>
    </location>
</feature>
<proteinExistence type="predicted"/>
<dbReference type="SMART" id="SM00248">
    <property type="entry name" value="ANK"/>
    <property type="match status" value="3"/>
</dbReference>
<comment type="function">
    <text evidence="7">Acts as a molecular chaperone for G protein-coupled receptors, regulating their biogenesis and exit from the ER.</text>
</comment>
<dbReference type="OMA" id="YPMHQSV"/>
<feature type="compositionally biased region" description="Acidic residues" evidence="9">
    <location>
        <begin position="1"/>
        <end position="20"/>
    </location>
</feature>
<keyword evidence="4 8" id="KW-0040">ANK repeat</keyword>
<dbReference type="Gene3D" id="1.25.40.20">
    <property type="entry name" value="Ankyrin repeat-containing domain"/>
    <property type="match status" value="1"/>
</dbReference>
<dbReference type="InterPro" id="IPR055285">
    <property type="entry name" value="ANKRD13_C"/>
</dbReference>
<reference evidence="11 12" key="1">
    <citation type="journal article" date="2016" name="Genome Biol. Evol.">
        <title>Gene Family Evolution Reflects Adaptation to Soil Environmental Stressors in the Genome of the Collembolan Orchesella cincta.</title>
        <authorList>
            <person name="Faddeeva-Vakhrusheva A."/>
            <person name="Derks M.F."/>
            <person name="Anvar S.Y."/>
            <person name="Agamennone V."/>
            <person name="Suring W."/>
            <person name="Smit S."/>
            <person name="van Straalen N.M."/>
            <person name="Roelofs D."/>
        </authorList>
    </citation>
    <scope>NUCLEOTIDE SEQUENCE [LARGE SCALE GENOMIC DNA]</scope>
    <source>
        <tissue evidence="11">Mixed pool</tissue>
    </source>
</reference>
<evidence type="ECO:0000256" key="8">
    <source>
        <dbReference type="PROSITE-ProRule" id="PRU00023"/>
    </source>
</evidence>
<evidence type="ECO:0000259" key="10">
    <source>
        <dbReference type="Pfam" id="PF11904"/>
    </source>
</evidence>
<feature type="domain" description="Ankyrin repeat" evidence="10">
    <location>
        <begin position="197"/>
        <end position="472"/>
    </location>
</feature>
<evidence type="ECO:0000256" key="9">
    <source>
        <dbReference type="SAM" id="MobiDB-lite"/>
    </source>
</evidence>
<dbReference type="InterPro" id="IPR002110">
    <property type="entry name" value="Ankyrin_rpt"/>
</dbReference>
<evidence type="ECO:0000256" key="7">
    <source>
        <dbReference type="ARBA" id="ARBA00037107"/>
    </source>
</evidence>
<evidence type="ECO:0000256" key="2">
    <source>
        <dbReference type="ARBA" id="ARBA00022737"/>
    </source>
</evidence>
<dbReference type="PROSITE" id="PS50088">
    <property type="entry name" value="ANK_REPEAT"/>
    <property type="match status" value="2"/>
</dbReference>
<evidence type="ECO:0000313" key="11">
    <source>
        <dbReference type="EMBL" id="ODN00143.1"/>
    </source>
</evidence>
<dbReference type="PROSITE" id="PS50297">
    <property type="entry name" value="ANK_REP_REGION"/>
    <property type="match status" value="1"/>
</dbReference>